<gene>
    <name evidence="2" type="ORF">BGL_2c17520</name>
</gene>
<dbReference type="Gene3D" id="3.40.50.1820">
    <property type="entry name" value="alpha/beta hydrolase"/>
    <property type="match status" value="1"/>
</dbReference>
<evidence type="ECO:0000313" key="2">
    <source>
        <dbReference type="EMBL" id="AJK49819.1"/>
    </source>
</evidence>
<evidence type="ECO:0000313" key="3">
    <source>
        <dbReference type="Proteomes" id="UP000031838"/>
    </source>
</evidence>
<accession>A0A0B6S5Y9</accession>
<organism evidence="2 3">
    <name type="scientific">Burkholderia plantarii</name>
    <dbReference type="NCBI Taxonomy" id="41899"/>
    <lineage>
        <taxon>Bacteria</taxon>
        <taxon>Pseudomonadati</taxon>
        <taxon>Pseudomonadota</taxon>
        <taxon>Betaproteobacteria</taxon>
        <taxon>Burkholderiales</taxon>
        <taxon>Burkholderiaceae</taxon>
        <taxon>Burkholderia</taxon>
    </lineage>
</organism>
<proteinExistence type="predicted"/>
<reference evidence="3" key="1">
    <citation type="submission" date="2011-03" db="EMBL/GenBank/DDBJ databases">
        <authorList>
            <person name="Voget S."/>
            <person name="Streit W.R."/>
            <person name="Jaeger K.E."/>
            <person name="Daniel R."/>
        </authorList>
    </citation>
    <scope>NUCLEOTIDE SEQUENCE [LARGE SCALE GENOMIC DNA]</scope>
    <source>
        <strain evidence="3">PG1</strain>
    </source>
</reference>
<dbReference type="AlphaFoldDB" id="A0A0B6S5Y9"/>
<dbReference type="KEGG" id="bgp:BGL_2c17520"/>
<dbReference type="GO" id="GO:0006629">
    <property type="term" value="P:lipid metabolic process"/>
    <property type="evidence" value="ECO:0007669"/>
    <property type="project" value="InterPro"/>
</dbReference>
<dbReference type="InterPro" id="IPR003386">
    <property type="entry name" value="LACT/PDAT_acylTrfase"/>
</dbReference>
<feature type="region of interest" description="Disordered" evidence="1">
    <location>
        <begin position="396"/>
        <end position="415"/>
    </location>
</feature>
<evidence type="ECO:0000256" key="1">
    <source>
        <dbReference type="SAM" id="MobiDB-lite"/>
    </source>
</evidence>
<dbReference type="InterPro" id="IPR029058">
    <property type="entry name" value="AB_hydrolase_fold"/>
</dbReference>
<dbReference type="SUPFAM" id="SSF53474">
    <property type="entry name" value="alpha/beta-Hydrolases"/>
    <property type="match status" value="1"/>
</dbReference>
<keyword evidence="3" id="KW-1185">Reference proteome</keyword>
<dbReference type="Pfam" id="PF02450">
    <property type="entry name" value="LCAT"/>
    <property type="match status" value="1"/>
</dbReference>
<reference evidence="2 3" key="2">
    <citation type="journal article" date="2016" name="Appl. Microbiol. Biotechnol.">
        <title>Mutations improving production and secretion of extracellular lipase by Burkholderia glumae PG1.</title>
        <authorList>
            <person name="Knapp A."/>
            <person name="Voget S."/>
            <person name="Gao R."/>
            <person name="Zaburannyi N."/>
            <person name="Krysciak D."/>
            <person name="Breuer M."/>
            <person name="Hauer B."/>
            <person name="Streit W.R."/>
            <person name="Muller R."/>
            <person name="Daniel R."/>
            <person name="Jaeger K.E."/>
        </authorList>
    </citation>
    <scope>NUCLEOTIDE SEQUENCE [LARGE SCALE GENOMIC DNA]</scope>
    <source>
        <strain evidence="2 3">PG1</strain>
    </source>
</reference>
<dbReference type="HOGENOM" id="CLU_661701_0_0_4"/>
<dbReference type="EMBL" id="CP002581">
    <property type="protein sequence ID" value="AJK49819.1"/>
    <property type="molecule type" value="Genomic_DNA"/>
</dbReference>
<sequence>MQTTDNIVIAFVPGTSASELNLAGNRKRAWPDALELIHVFRDDERCKEVADQTTLPVGDIVDHFRIGPENLSCYGHLIHFMQHEMGFTSAISSSCTPLASPTKPLDKPLPKVFYHCPYDWRQDNRDSAKRLGAALTELDHVYASAGQTYKLYIVGHSMGGLVSRGLLEDPASKSAPWFGKARALITLATPHYGAPLALSAMLGQQIANVELMAYVNYVQSVVDKPIFPSTYELLPPPGHPFIQDGNGATLDVYTAEPTAPFMKALADFRFNPESLEKAQTFFSTLTVTSPDNTPIPYHCFVGTERPTLASDAAAHRPAFTYRPDPAHPQDDPFVSAEKVAVGDGIVPEDSARFVFELTDARCRTFPGYSHGEMGGSNMKKAPDAIRAMLELIGLELPPRGTEDESDDAMDGSNAS</sequence>
<protein>
    <submittedName>
        <fullName evidence="2">Uncharacterized protein</fullName>
    </submittedName>
</protein>
<dbReference type="GO" id="GO:0008374">
    <property type="term" value="F:O-acyltransferase activity"/>
    <property type="evidence" value="ECO:0007669"/>
    <property type="project" value="InterPro"/>
</dbReference>
<dbReference type="Proteomes" id="UP000031838">
    <property type="component" value="Chromosome 2"/>
</dbReference>
<name>A0A0B6S5Y9_BURPL</name>
<dbReference type="PANTHER" id="PTHR11440">
    <property type="entry name" value="LECITHIN-CHOLESTEROL ACYLTRANSFERASE-RELATED"/>
    <property type="match status" value="1"/>
</dbReference>